<feature type="transmembrane region" description="Helical" evidence="2">
    <location>
        <begin position="173"/>
        <end position="193"/>
    </location>
</feature>
<keyword evidence="2" id="KW-0472">Membrane</keyword>
<dbReference type="EMBL" id="JACOOT010000010">
    <property type="protein sequence ID" value="MBC5650397.1"/>
    <property type="molecule type" value="Genomic_DNA"/>
</dbReference>
<dbReference type="Gene3D" id="3.30.565.10">
    <property type="entry name" value="Histidine kinase-like ATPase, C-terminal domain"/>
    <property type="match status" value="1"/>
</dbReference>
<feature type="transmembrane region" description="Helical" evidence="2">
    <location>
        <begin position="69"/>
        <end position="91"/>
    </location>
</feature>
<keyword evidence="2" id="KW-0812">Transmembrane</keyword>
<dbReference type="InterPro" id="IPR036890">
    <property type="entry name" value="HATPase_C_sf"/>
</dbReference>
<dbReference type="InterPro" id="IPR032834">
    <property type="entry name" value="NatK-like_C"/>
</dbReference>
<accession>A0A8I0ACX8</accession>
<feature type="coiled-coil region" evidence="1">
    <location>
        <begin position="257"/>
        <end position="307"/>
    </location>
</feature>
<evidence type="ECO:0000313" key="4">
    <source>
        <dbReference type="EMBL" id="MBC5650397.1"/>
    </source>
</evidence>
<dbReference type="SUPFAM" id="SSF55874">
    <property type="entry name" value="ATPase domain of HSP90 chaperone/DNA topoisomerase II/histidine kinase"/>
    <property type="match status" value="1"/>
</dbReference>
<evidence type="ECO:0000256" key="1">
    <source>
        <dbReference type="SAM" id="Coils"/>
    </source>
</evidence>
<dbReference type="PANTHER" id="PTHR40448:SF1">
    <property type="entry name" value="TWO-COMPONENT SENSOR HISTIDINE KINASE"/>
    <property type="match status" value="1"/>
</dbReference>
<sequence>MYQNIYNYFFEYDLSKTPGFTYVLANFLGVIIYTAFNPRRRKNIWAYAELLILGLMYLVYNFFTRDISTVLFIPSIMIAFMFTALMIYAVCDMNRRNVIYYAVRAYTFGELAGALGWQLVCYVFENRRVSYSAAIQCLITVGTVAVLFVIVLLAEKRINRDQKHIHIEKREVILSAVMCICMIAASNLSYVSSSTPFSSRIPSDIYIIRTIVDLAGVSILTAYHIILKESHEKMEMAQMAALNRMQFANYQISRTSVDLINQKYHDLKHQIEFLKREISEEDKLAYLSGMEREIQQYEAENKTGNNILDTILTTKSLLCQEKNIQITCVADGKALNFLNSMDICSLFGNALDNAITSTEKIENPEKRLIHVMVSREKGFLRIKIENSFQGELKMKNQLPVTTKEDRRYHGFGVKSMKEIAEKYKGSLTVSAKDGWFELRILIPIPESMDEI</sequence>
<evidence type="ECO:0000256" key="2">
    <source>
        <dbReference type="SAM" id="Phobius"/>
    </source>
</evidence>
<feature type="domain" description="Sensor histidine kinase NatK-like C-terminal" evidence="3">
    <location>
        <begin position="338"/>
        <end position="443"/>
    </location>
</feature>
<keyword evidence="2" id="KW-1133">Transmembrane helix</keyword>
<dbReference type="CDD" id="cd16935">
    <property type="entry name" value="HATPase_AgrC-ComD-like"/>
    <property type="match status" value="1"/>
</dbReference>
<dbReference type="Pfam" id="PF14501">
    <property type="entry name" value="HATPase_c_5"/>
    <property type="match status" value="1"/>
</dbReference>
<keyword evidence="4" id="KW-0418">Kinase</keyword>
<evidence type="ECO:0000259" key="3">
    <source>
        <dbReference type="Pfam" id="PF14501"/>
    </source>
</evidence>
<dbReference type="PANTHER" id="PTHR40448">
    <property type="entry name" value="TWO-COMPONENT SENSOR HISTIDINE KINASE"/>
    <property type="match status" value="1"/>
</dbReference>
<proteinExistence type="predicted"/>
<feature type="transmembrane region" description="Helical" evidence="2">
    <location>
        <begin position="131"/>
        <end position="153"/>
    </location>
</feature>
<keyword evidence="5" id="KW-1185">Reference proteome</keyword>
<protein>
    <submittedName>
        <fullName evidence="4">Sensor histidine kinase</fullName>
    </submittedName>
</protein>
<dbReference type="Proteomes" id="UP000652847">
    <property type="component" value="Unassembled WGS sequence"/>
</dbReference>
<comment type="caution">
    <text evidence="4">The sequence shown here is derived from an EMBL/GenBank/DDBJ whole genome shotgun (WGS) entry which is preliminary data.</text>
</comment>
<dbReference type="GO" id="GO:0042802">
    <property type="term" value="F:identical protein binding"/>
    <property type="evidence" value="ECO:0007669"/>
    <property type="project" value="TreeGrafter"/>
</dbReference>
<feature type="transmembrane region" description="Helical" evidence="2">
    <location>
        <begin position="44"/>
        <end position="63"/>
    </location>
</feature>
<dbReference type="SUPFAM" id="SSF103473">
    <property type="entry name" value="MFS general substrate transporter"/>
    <property type="match status" value="1"/>
</dbReference>
<feature type="transmembrane region" description="Helical" evidence="2">
    <location>
        <begin position="20"/>
        <end position="37"/>
    </location>
</feature>
<keyword evidence="1" id="KW-0175">Coiled coil</keyword>
<dbReference type="InterPro" id="IPR036259">
    <property type="entry name" value="MFS_trans_sf"/>
</dbReference>
<name>A0A8I0ACX8_9FIRM</name>
<organism evidence="4 5">
    <name type="scientific">Blautia segnis</name>
    <dbReference type="NCBI Taxonomy" id="2763030"/>
    <lineage>
        <taxon>Bacteria</taxon>
        <taxon>Bacillati</taxon>
        <taxon>Bacillota</taxon>
        <taxon>Clostridia</taxon>
        <taxon>Lachnospirales</taxon>
        <taxon>Lachnospiraceae</taxon>
        <taxon>Blautia</taxon>
    </lineage>
</organism>
<keyword evidence="4" id="KW-0808">Transferase</keyword>
<reference evidence="4 5" key="1">
    <citation type="submission" date="2020-08" db="EMBL/GenBank/DDBJ databases">
        <title>Genome public.</title>
        <authorList>
            <person name="Liu C."/>
            <person name="Sun Q."/>
        </authorList>
    </citation>
    <scope>NUCLEOTIDE SEQUENCE [LARGE SCALE GENOMIC DNA]</scope>
    <source>
        <strain evidence="4 5">BX17</strain>
    </source>
</reference>
<feature type="transmembrane region" description="Helical" evidence="2">
    <location>
        <begin position="205"/>
        <end position="226"/>
    </location>
</feature>
<feature type="transmembrane region" description="Helical" evidence="2">
    <location>
        <begin position="98"/>
        <end position="119"/>
    </location>
</feature>
<dbReference type="RefSeq" id="WP_021924571.1">
    <property type="nucleotide sequence ID" value="NZ_JACOOT010000010.1"/>
</dbReference>
<dbReference type="GO" id="GO:0016301">
    <property type="term" value="F:kinase activity"/>
    <property type="evidence" value="ECO:0007669"/>
    <property type="project" value="UniProtKB-KW"/>
</dbReference>
<evidence type="ECO:0000313" key="5">
    <source>
        <dbReference type="Proteomes" id="UP000652847"/>
    </source>
</evidence>
<dbReference type="AlphaFoldDB" id="A0A8I0ACX8"/>
<gene>
    <name evidence="4" type="ORF">H8S54_04545</name>
</gene>